<protein>
    <submittedName>
        <fullName evidence="2">Uncharacterized protein</fullName>
    </submittedName>
</protein>
<sequence length="90" mass="10252">MDDGTWHVYGKYYDADDSRMSPLDELLYDVDCRVFSAYDNVHEQFAGSKSLKKLGIADLVPFRRVKKVCLYLAVVKCVGIVVAKQLQKAF</sequence>
<dbReference type="AlphaFoldDB" id="A0A914P8N1"/>
<organism evidence="1 2">
    <name type="scientific">Panagrolaimus davidi</name>
    <dbReference type="NCBI Taxonomy" id="227884"/>
    <lineage>
        <taxon>Eukaryota</taxon>
        <taxon>Metazoa</taxon>
        <taxon>Ecdysozoa</taxon>
        <taxon>Nematoda</taxon>
        <taxon>Chromadorea</taxon>
        <taxon>Rhabditida</taxon>
        <taxon>Tylenchina</taxon>
        <taxon>Panagrolaimomorpha</taxon>
        <taxon>Panagrolaimoidea</taxon>
        <taxon>Panagrolaimidae</taxon>
        <taxon>Panagrolaimus</taxon>
    </lineage>
</organism>
<evidence type="ECO:0000313" key="1">
    <source>
        <dbReference type="Proteomes" id="UP000887578"/>
    </source>
</evidence>
<evidence type="ECO:0000313" key="2">
    <source>
        <dbReference type="WBParaSite" id="PDA_v2.g13820.t1"/>
    </source>
</evidence>
<accession>A0A914P8N1</accession>
<proteinExistence type="predicted"/>
<name>A0A914P8N1_9BILA</name>
<reference evidence="2" key="1">
    <citation type="submission" date="2022-11" db="UniProtKB">
        <authorList>
            <consortium name="WormBaseParasite"/>
        </authorList>
    </citation>
    <scope>IDENTIFICATION</scope>
</reference>
<dbReference type="WBParaSite" id="PDA_v2.g13820.t1">
    <property type="protein sequence ID" value="PDA_v2.g13820.t1"/>
    <property type="gene ID" value="PDA_v2.g13820"/>
</dbReference>
<dbReference type="Proteomes" id="UP000887578">
    <property type="component" value="Unplaced"/>
</dbReference>
<keyword evidence="1" id="KW-1185">Reference proteome</keyword>